<dbReference type="PANTHER" id="PTHR11956">
    <property type="entry name" value="ARGINYL-TRNA SYNTHETASE"/>
    <property type="match status" value="1"/>
</dbReference>
<organism evidence="6">
    <name type="scientific">Homalodisca liturata</name>
    <dbReference type="NCBI Taxonomy" id="320908"/>
    <lineage>
        <taxon>Eukaryota</taxon>
        <taxon>Metazoa</taxon>
        <taxon>Ecdysozoa</taxon>
        <taxon>Arthropoda</taxon>
        <taxon>Hexapoda</taxon>
        <taxon>Insecta</taxon>
        <taxon>Pterygota</taxon>
        <taxon>Neoptera</taxon>
        <taxon>Paraneoptera</taxon>
        <taxon>Hemiptera</taxon>
        <taxon>Auchenorrhyncha</taxon>
        <taxon>Membracoidea</taxon>
        <taxon>Cicadellidae</taxon>
        <taxon>Cicadellinae</taxon>
        <taxon>Proconiini</taxon>
        <taxon>Homalodisca</taxon>
    </lineage>
</organism>
<dbReference type="Pfam" id="PF05746">
    <property type="entry name" value="DALR_1"/>
    <property type="match status" value="1"/>
</dbReference>
<reference evidence="6" key="1">
    <citation type="submission" date="2015-11" db="EMBL/GenBank/DDBJ databases">
        <title>De novo transcriptome assembly of four potential Pierce s Disease insect vectors from Arizona vineyards.</title>
        <authorList>
            <person name="Tassone E.E."/>
        </authorList>
    </citation>
    <scope>NUCLEOTIDE SEQUENCE</scope>
</reference>
<comment type="catalytic activity">
    <reaction evidence="3">
        <text>tRNA(Arg) + L-arginine + ATP = L-arginyl-tRNA(Arg) + AMP + diphosphate</text>
        <dbReference type="Rhea" id="RHEA:20301"/>
        <dbReference type="Rhea" id="RHEA-COMP:9658"/>
        <dbReference type="Rhea" id="RHEA-COMP:9673"/>
        <dbReference type="ChEBI" id="CHEBI:30616"/>
        <dbReference type="ChEBI" id="CHEBI:32682"/>
        <dbReference type="ChEBI" id="CHEBI:33019"/>
        <dbReference type="ChEBI" id="CHEBI:78442"/>
        <dbReference type="ChEBI" id="CHEBI:78513"/>
        <dbReference type="ChEBI" id="CHEBI:456215"/>
        <dbReference type="EC" id="6.1.1.19"/>
    </reaction>
</comment>
<evidence type="ECO:0000256" key="4">
    <source>
        <dbReference type="ARBA" id="ARBA00049595"/>
    </source>
</evidence>
<dbReference type="InterPro" id="IPR001278">
    <property type="entry name" value="Arg-tRNA-ligase"/>
</dbReference>
<dbReference type="GO" id="GO:0005739">
    <property type="term" value="C:mitochondrion"/>
    <property type="evidence" value="ECO:0007669"/>
    <property type="project" value="TreeGrafter"/>
</dbReference>
<dbReference type="InterPro" id="IPR008909">
    <property type="entry name" value="DALR_anticod-bd"/>
</dbReference>
<dbReference type="SUPFAM" id="SSF47323">
    <property type="entry name" value="Anticodon-binding domain of a subclass of class I aminoacyl-tRNA synthetases"/>
    <property type="match status" value="1"/>
</dbReference>
<sequence length="108" mass="12072">ALILAVSTLLVADFGAKRIKGYTFSIEQRANCEAGSGAYLQYAHCRLLSIEAKNPGLSADAANFELVDSKEVCAFVYKLFWYEHIVELCLEDFEPSRIVVYLMDLVKS</sequence>
<dbReference type="EMBL" id="GECU01005385">
    <property type="protein sequence ID" value="JAT02322.1"/>
    <property type="molecule type" value="Transcribed_RNA"/>
</dbReference>
<evidence type="ECO:0000256" key="2">
    <source>
        <dbReference type="ARBA" id="ARBA00039495"/>
    </source>
</evidence>
<dbReference type="GO" id="GO:0005524">
    <property type="term" value="F:ATP binding"/>
    <property type="evidence" value="ECO:0007669"/>
    <property type="project" value="InterPro"/>
</dbReference>
<evidence type="ECO:0000256" key="1">
    <source>
        <dbReference type="ARBA" id="ARBA00012837"/>
    </source>
</evidence>
<dbReference type="EC" id="6.1.1.19" evidence="1"/>
<dbReference type="AlphaFoldDB" id="A0A1B6JSY6"/>
<proteinExistence type="predicted"/>
<evidence type="ECO:0000313" key="6">
    <source>
        <dbReference type="EMBL" id="JAT02322.1"/>
    </source>
</evidence>
<comment type="function">
    <text evidence="4">Catalyzes the attachment of arginine to tRNA(Arg) in a two-step reaction: arginine is first activated by ATP to form Arg-AMP and then transferred to the acceptor end of tRNA(Arg).</text>
</comment>
<protein>
    <recommendedName>
        <fullName evidence="2">Probable arginine--tRNA ligase, mitochondrial</fullName>
        <ecNumber evidence="1">6.1.1.19</ecNumber>
    </recommendedName>
</protein>
<dbReference type="Gene3D" id="1.10.730.10">
    <property type="entry name" value="Isoleucyl-tRNA Synthetase, Domain 1"/>
    <property type="match status" value="1"/>
</dbReference>
<dbReference type="GO" id="GO:0032543">
    <property type="term" value="P:mitochondrial translation"/>
    <property type="evidence" value="ECO:0007669"/>
    <property type="project" value="TreeGrafter"/>
</dbReference>
<gene>
    <name evidence="6" type="ORF">g.56438</name>
</gene>
<evidence type="ECO:0000259" key="5">
    <source>
        <dbReference type="Pfam" id="PF05746"/>
    </source>
</evidence>
<dbReference type="GO" id="GO:0004814">
    <property type="term" value="F:arginine-tRNA ligase activity"/>
    <property type="evidence" value="ECO:0007669"/>
    <property type="project" value="UniProtKB-EC"/>
</dbReference>
<dbReference type="GO" id="GO:0006420">
    <property type="term" value="P:arginyl-tRNA aminoacylation"/>
    <property type="evidence" value="ECO:0007669"/>
    <property type="project" value="InterPro"/>
</dbReference>
<feature type="non-terminal residue" evidence="6">
    <location>
        <position position="108"/>
    </location>
</feature>
<feature type="non-terminal residue" evidence="6">
    <location>
        <position position="1"/>
    </location>
</feature>
<name>A0A1B6JSY6_9HEMI</name>
<evidence type="ECO:0000256" key="3">
    <source>
        <dbReference type="ARBA" id="ARBA00049339"/>
    </source>
</evidence>
<dbReference type="InterPro" id="IPR009080">
    <property type="entry name" value="tRNAsynth_Ia_anticodon-bd"/>
</dbReference>
<accession>A0A1B6JSY6</accession>
<feature type="domain" description="DALR anticodon binding" evidence="5">
    <location>
        <begin position="40"/>
        <end position="107"/>
    </location>
</feature>
<dbReference type="PANTHER" id="PTHR11956:SF11">
    <property type="entry name" value="ARGININE--TRNA LIGASE, MITOCHONDRIAL-RELATED"/>
    <property type="match status" value="1"/>
</dbReference>